<dbReference type="InterPro" id="IPR038765">
    <property type="entry name" value="Papain-like_cys_pep_sf"/>
</dbReference>
<dbReference type="InterPro" id="IPR022684">
    <property type="entry name" value="Calpain_cysteine_protease"/>
</dbReference>
<keyword evidence="3" id="KW-0963">Cytoplasm</keyword>
<gene>
    <name evidence="5" type="ORF">GDO86_019136</name>
</gene>
<reference evidence="5" key="1">
    <citation type="thesis" date="2020" institute="ProQuest LLC" country="789 East Eisenhower Parkway, Ann Arbor, MI, USA">
        <title>Comparative Genomics and Chromosome Evolution.</title>
        <authorList>
            <person name="Mudd A.B."/>
        </authorList>
    </citation>
    <scope>NUCLEOTIDE SEQUENCE</scope>
    <source>
        <strain evidence="5">Female2</strain>
        <tissue evidence="5">Blood</tissue>
    </source>
</reference>
<dbReference type="AlphaFoldDB" id="A0A8T2IGG2"/>
<dbReference type="Proteomes" id="UP000812440">
    <property type="component" value="Unassembled WGS sequence"/>
</dbReference>
<dbReference type="GO" id="GO:0005737">
    <property type="term" value="C:cytoplasm"/>
    <property type="evidence" value="ECO:0007669"/>
    <property type="project" value="TreeGrafter"/>
</dbReference>
<proteinExistence type="inferred from homology"/>
<accession>A0A8T2IGG2</accession>
<dbReference type="PRINTS" id="PR00704">
    <property type="entry name" value="CALPAIN"/>
</dbReference>
<comment type="similarity">
    <text evidence="2">Belongs to the peptidase C2 family.</text>
</comment>
<protein>
    <recommendedName>
        <fullName evidence="7">Calpain catalytic domain-containing protein</fullName>
    </recommendedName>
</protein>
<organism evidence="5 6">
    <name type="scientific">Hymenochirus boettgeri</name>
    <name type="common">Congo dwarf clawed frog</name>
    <dbReference type="NCBI Taxonomy" id="247094"/>
    <lineage>
        <taxon>Eukaryota</taxon>
        <taxon>Metazoa</taxon>
        <taxon>Chordata</taxon>
        <taxon>Craniata</taxon>
        <taxon>Vertebrata</taxon>
        <taxon>Euteleostomi</taxon>
        <taxon>Amphibia</taxon>
        <taxon>Batrachia</taxon>
        <taxon>Anura</taxon>
        <taxon>Pipoidea</taxon>
        <taxon>Pipidae</taxon>
        <taxon>Pipinae</taxon>
        <taxon>Hymenochirus</taxon>
    </lineage>
</organism>
<comment type="subcellular location">
    <subcellularLocation>
        <location evidence="1">Cytoplasm</location>
    </subcellularLocation>
</comment>
<dbReference type="EMBL" id="JAACNH010002598">
    <property type="protein sequence ID" value="KAG8429818.1"/>
    <property type="molecule type" value="Genomic_DNA"/>
</dbReference>
<evidence type="ECO:0008006" key="7">
    <source>
        <dbReference type="Google" id="ProtNLM"/>
    </source>
</evidence>
<evidence type="ECO:0000313" key="6">
    <source>
        <dbReference type="Proteomes" id="UP000812440"/>
    </source>
</evidence>
<dbReference type="OrthoDB" id="424753at2759"/>
<sequence>MTEEVIVPFMLRDICTVTKGTRLELGIGNHENAIKFLGQDYDQLRQECLQNGTLFKDDTFPPSAYSLGFKELGPNSSKTYGVKWVRPTVRQ</sequence>
<keyword evidence="4" id="KW-0677">Repeat</keyword>
<evidence type="ECO:0000256" key="3">
    <source>
        <dbReference type="ARBA" id="ARBA00022490"/>
    </source>
</evidence>
<evidence type="ECO:0000313" key="5">
    <source>
        <dbReference type="EMBL" id="KAG8429818.1"/>
    </source>
</evidence>
<dbReference type="PANTHER" id="PTHR10183:SF284">
    <property type="entry name" value="CALPAIN-1 CATALYTIC SUBUNIT"/>
    <property type="match status" value="1"/>
</dbReference>
<dbReference type="PANTHER" id="PTHR10183">
    <property type="entry name" value="CALPAIN"/>
    <property type="match status" value="1"/>
</dbReference>
<evidence type="ECO:0000256" key="1">
    <source>
        <dbReference type="ARBA" id="ARBA00004496"/>
    </source>
</evidence>
<dbReference type="SUPFAM" id="SSF54001">
    <property type="entry name" value="Cysteine proteinases"/>
    <property type="match status" value="1"/>
</dbReference>
<dbReference type="GO" id="GO:0004198">
    <property type="term" value="F:calcium-dependent cysteine-type endopeptidase activity"/>
    <property type="evidence" value="ECO:0007669"/>
    <property type="project" value="InterPro"/>
</dbReference>
<name>A0A8T2IGG2_9PIPI</name>
<dbReference type="GO" id="GO:0006508">
    <property type="term" value="P:proteolysis"/>
    <property type="evidence" value="ECO:0007669"/>
    <property type="project" value="InterPro"/>
</dbReference>
<evidence type="ECO:0000256" key="4">
    <source>
        <dbReference type="ARBA" id="ARBA00022737"/>
    </source>
</evidence>
<comment type="caution">
    <text evidence="5">The sequence shown here is derived from an EMBL/GenBank/DDBJ whole genome shotgun (WGS) entry which is preliminary data.</text>
</comment>
<keyword evidence="6" id="KW-1185">Reference proteome</keyword>
<evidence type="ECO:0000256" key="2">
    <source>
        <dbReference type="ARBA" id="ARBA00007623"/>
    </source>
</evidence>